<sequence length="203" mass="22614">MIAMVHPRGCDTARLRSSVRPKIRCRSVHSRPTGSVVKGELKGAVPGLPDNQPWLLASQLQRYHNSDNKTEMINMWSRLKQGRVSSMRNYGSPLLRKRSHSPLRACVPMARSGLPEISRPLPAIPLGLLSMHGRMTPSPDPDTLSARKSLEVVRNRIRTSCTLRFHNRGCDIWGAGEGPKGVKHDRCVGKSRSVKHQQQHGTP</sequence>
<protein>
    <submittedName>
        <fullName evidence="2">Uncharacterized protein</fullName>
    </submittedName>
</protein>
<accession>A0A9P8YGM9</accession>
<dbReference type="RefSeq" id="XP_046017678.1">
    <property type="nucleotide sequence ID" value="XM_046152072.1"/>
</dbReference>
<evidence type="ECO:0000313" key="2">
    <source>
        <dbReference type="EMBL" id="KAH7039623.1"/>
    </source>
</evidence>
<evidence type="ECO:0000313" key="3">
    <source>
        <dbReference type="Proteomes" id="UP000756346"/>
    </source>
</evidence>
<gene>
    <name evidence="2" type="ORF">B0I36DRAFT_308983</name>
</gene>
<feature type="compositionally biased region" description="Basic residues" evidence="1">
    <location>
        <begin position="192"/>
        <end position="203"/>
    </location>
</feature>
<proteinExistence type="predicted"/>
<name>A0A9P8YGM9_9PEZI</name>
<dbReference type="Proteomes" id="UP000756346">
    <property type="component" value="Unassembled WGS sequence"/>
</dbReference>
<organism evidence="2 3">
    <name type="scientific">Microdochium trichocladiopsis</name>
    <dbReference type="NCBI Taxonomy" id="1682393"/>
    <lineage>
        <taxon>Eukaryota</taxon>
        <taxon>Fungi</taxon>
        <taxon>Dikarya</taxon>
        <taxon>Ascomycota</taxon>
        <taxon>Pezizomycotina</taxon>
        <taxon>Sordariomycetes</taxon>
        <taxon>Xylariomycetidae</taxon>
        <taxon>Xylariales</taxon>
        <taxon>Microdochiaceae</taxon>
        <taxon>Microdochium</taxon>
    </lineage>
</organism>
<comment type="caution">
    <text evidence="2">The sequence shown here is derived from an EMBL/GenBank/DDBJ whole genome shotgun (WGS) entry which is preliminary data.</text>
</comment>
<evidence type="ECO:0000256" key="1">
    <source>
        <dbReference type="SAM" id="MobiDB-lite"/>
    </source>
</evidence>
<reference evidence="2" key="1">
    <citation type="journal article" date="2021" name="Nat. Commun.">
        <title>Genetic determinants of endophytism in the Arabidopsis root mycobiome.</title>
        <authorList>
            <person name="Mesny F."/>
            <person name="Miyauchi S."/>
            <person name="Thiergart T."/>
            <person name="Pickel B."/>
            <person name="Atanasova L."/>
            <person name="Karlsson M."/>
            <person name="Huettel B."/>
            <person name="Barry K.W."/>
            <person name="Haridas S."/>
            <person name="Chen C."/>
            <person name="Bauer D."/>
            <person name="Andreopoulos W."/>
            <person name="Pangilinan J."/>
            <person name="LaButti K."/>
            <person name="Riley R."/>
            <person name="Lipzen A."/>
            <person name="Clum A."/>
            <person name="Drula E."/>
            <person name="Henrissat B."/>
            <person name="Kohler A."/>
            <person name="Grigoriev I.V."/>
            <person name="Martin F.M."/>
            <person name="Hacquard S."/>
        </authorList>
    </citation>
    <scope>NUCLEOTIDE SEQUENCE</scope>
    <source>
        <strain evidence="2">MPI-CAGE-CH-0230</strain>
    </source>
</reference>
<feature type="region of interest" description="Disordered" evidence="1">
    <location>
        <begin position="179"/>
        <end position="203"/>
    </location>
</feature>
<dbReference type="AlphaFoldDB" id="A0A9P8YGM9"/>
<keyword evidence="3" id="KW-1185">Reference proteome</keyword>
<dbReference type="EMBL" id="JAGTJQ010000001">
    <property type="protein sequence ID" value="KAH7039623.1"/>
    <property type="molecule type" value="Genomic_DNA"/>
</dbReference>
<dbReference type="GeneID" id="70181618"/>